<organism evidence="1 2">
    <name type="scientific">Pomacea canaliculata</name>
    <name type="common">Golden apple snail</name>
    <dbReference type="NCBI Taxonomy" id="400727"/>
    <lineage>
        <taxon>Eukaryota</taxon>
        <taxon>Metazoa</taxon>
        <taxon>Spiralia</taxon>
        <taxon>Lophotrochozoa</taxon>
        <taxon>Mollusca</taxon>
        <taxon>Gastropoda</taxon>
        <taxon>Caenogastropoda</taxon>
        <taxon>Architaenioglossa</taxon>
        <taxon>Ampullarioidea</taxon>
        <taxon>Ampullariidae</taxon>
        <taxon>Pomacea</taxon>
    </lineage>
</organism>
<protein>
    <submittedName>
        <fullName evidence="1">Uncharacterized protein</fullName>
    </submittedName>
</protein>
<dbReference type="Proteomes" id="UP000245119">
    <property type="component" value="Linkage Group LG3"/>
</dbReference>
<dbReference type="EMBL" id="PZQS01000003">
    <property type="protein sequence ID" value="PVD34406.1"/>
    <property type="molecule type" value="Genomic_DNA"/>
</dbReference>
<reference evidence="1 2" key="1">
    <citation type="submission" date="2018-04" db="EMBL/GenBank/DDBJ databases">
        <title>The genome of golden apple snail Pomacea canaliculata provides insight into stress tolerance and invasive adaptation.</title>
        <authorList>
            <person name="Liu C."/>
            <person name="Liu B."/>
            <person name="Ren Y."/>
            <person name="Zhang Y."/>
            <person name="Wang H."/>
            <person name="Li S."/>
            <person name="Jiang F."/>
            <person name="Yin L."/>
            <person name="Zhang G."/>
            <person name="Qian W."/>
            <person name="Fan W."/>
        </authorList>
    </citation>
    <scope>NUCLEOTIDE SEQUENCE [LARGE SCALE GENOMIC DNA]</scope>
    <source>
        <strain evidence="1">SZHN2017</strain>
        <tissue evidence="1">Muscle</tissue>
    </source>
</reference>
<proteinExistence type="predicted"/>
<gene>
    <name evidence="1" type="ORF">C0Q70_05678</name>
</gene>
<dbReference type="AlphaFoldDB" id="A0A2T7PLV4"/>
<accession>A0A2T7PLV4</accession>
<sequence>MRGGRERERGFRKKQAENPELSFGSYDAWDPVFSPCAAAAKASVSAFLAVYGRREISRKPRDLLGVSNAAEDIT</sequence>
<evidence type="ECO:0000313" key="2">
    <source>
        <dbReference type="Proteomes" id="UP000245119"/>
    </source>
</evidence>
<comment type="caution">
    <text evidence="1">The sequence shown here is derived from an EMBL/GenBank/DDBJ whole genome shotgun (WGS) entry which is preliminary data.</text>
</comment>
<name>A0A2T7PLV4_POMCA</name>
<keyword evidence="2" id="KW-1185">Reference proteome</keyword>
<evidence type="ECO:0000313" key="1">
    <source>
        <dbReference type="EMBL" id="PVD34406.1"/>
    </source>
</evidence>